<organism evidence="1 2">
    <name type="scientific">Bacillus cereus</name>
    <dbReference type="NCBI Taxonomy" id="1396"/>
    <lineage>
        <taxon>Bacteria</taxon>
        <taxon>Bacillati</taxon>
        <taxon>Bacillota</taxon>
        <taxon>Bacilli</taxon>
        <taxon>Bacillales</taxon>
        <taxon>Bacillaceae</taxon>
        <taxon>Bacillus</taxon>
        <taxon>Bacillus cereus group</taxon>
    </lineage>
</organism>
<dbReference type="EMBL" id="NULO01000038">
    <property type="protein sequence ID" value="PGT02356.1"/>
    <property type="molecule type" value="Genomic_DNA"/>
</dbReference>
<name>A0A2C1DPK5_BACCE</name>
<dbReference type="AlphaFoldDB" id="A0A2C1DPK5"/>
<reference evidence="1 2" key="1">
    <citation type="submission" date="2017-09" db="EMBL/GenBank/DDBJ databases">
        <title>Large-scale bioinformatics analysis of Bacillus genomes uncovers conserved roles of natural products in bacterial physiology.</title>
        <authorList>
            <consortium name="Agbiome Team Llc"/>
            <person name="Bleich R.M."/>
            <person name="Grubbs K.J."/>
            <person name="Santa Maria K.C."/>
            <person name="Allen S.E."/>
            <person name="Farag S."/>
            <person name="Shank E.A."/>
            <person name="Bowers A."/>
        </authorList>
    </citation>
    <scope>NUCLEOTIDE SEQUENCE [LARGE SCALE GENOMIC DNA]</scope>
    <source>
        <strain evidence="1 2">AFS041432</strain>
    </source>
</reference>
<sequence length="62" mass="7378">MGVLLPTNSGINKTDKNCLLNEEIRGRFYAEKSVYIMCYQRVFVDLNGFYCYYYEKKMKCVL</sequence>
<comment type="caution">
    <text evidence="1">The sequence shown here is derived from an EMBL/GenBank/DDBJ whole genome shotgun (WGS) entry which is preliminary data.</text>
</comment>
<evidence type="ECO:0000313" key="1">
    <source>
        <dbReference type="EMBL" id="PGT02356.1"/>
    </source>
</evidence>
<gene>
    <name evidence="1" type="ORF">COD09_12380</name>
</gene>
<accession>A0A2C1DPK5</accession>
<evidence type="ECO:0000313" key="2">
    <source>
        <dbReference type="Proteomes" id="UP000225872"/>
    </source>
</evidence>
<dbReference type="Proteomes" id="UP000225872">
    <property type="component" value="Unassembled WGS sequence"/>
</dbReference>
<protein>
    <submittedName>
        <fullName evidence="1">Uncharacterized protein</fullName>
    </submittedName>
</protein>
<proteinExistence type="predicted"/>